<reference evidence="2 3" key="1">
    <citation type="submission" date="2019-10" db="EMBL/GenBank/DDBJ databases">
        <title>XDR Pseudomonas monteilii producing IMP-16 from LCR.</title>
        <authorList>
            <person name="Ballaben A."/>
            <person name="Doi Y."/>
        </authorList>
    </citation>
    <scope>NUCLEOTIDE SEQUENCE [LARGE SCALE GENOMIC DNA]</scope>
    <source>
        <strain evidence="2 3">597/14</strain>
    </source>
</reference>
<accession>A0A7X3F1L9</accession>
<feature type="domain" description="HTH cro/C1-type" evidence="1">
    <location>
        <begin position="24"/>
        <end position="78"/>
    </location>
</feature>
<gene>
    <name evidence="2" type="ORF">F9Z43_08940</name>
</gene>
<dbReference type="PROSITE" id="PS50943">
    <property type="entry name" value="HTH_CROC1"/>
    <property type="match status" value="1"/>
</dbReference>
<dbReference type="RefSeq" id="WP_152906066.1">
    <property type="nucleotide sequence ID" value="NZ_JBFUNT010000002.1"/>
</dbReference>
<dbReference type="InterPro" id="IPR001387">
    <property type="entry name" value="Cro/C1-type_HTH"/>
</dbReference>
<evidence type="ECO:0000313" key="3">
    <source>
        <dbReference type="Proteomes" id="UP000440965"/>
    </source>
</evidence>
<dbReference type="Pfam" id="PF01381">
    <property type="entry name" value="HTH_3"/>
    <property type="match status" value="1"/>
</dbReference>
<dbReference type="GO" id="GO:0003677">
    <property type="term" value="F:DNA binding"/>
    <property type="evidence" value="ECO:0007669"/>
    <property type="project" value="InterPro"/>
</dbReference>
<comment type="caution">
    <text evidence="2">The sequence shown here is derived from an EMBL/GenBank/DDBJ whole genome shotgun (WGS) entry which is preliminary data.</text>
</comment>
<dbReference type="InterPro" id="IPR010982">
    <property type="entry name" value="Lambda_DNA-bd_dom_sf"/>
</dbReference>
<sequence length="95" mass="10620">MREGLAEAGAWVAEKFYPDETDTIRSHRLRKGFSQAQLASLIGTSQPHIANIEKGNQNVMFDTVIRLCEALEITPNDFQRMVTNQRSQGLGKGTK</sequence>
<name>A0A7X3F1L9_9PSED</name>
<dbReference type="CDD" id="cd00093">
    <property type="entry name" value="HTH_XRE"/>
    <property type="match status" value="1"/>
</dbReference>
<protein>
    <submittedName>
        <fullName evidence="2">Helix-turn-helix transcriptional regulator</fullName>
    </submittedName>
</protein>
<organism evidence="2 3">
    <name type="scientific">Pseudomonas monteilii</name>
    <dbReference type="NCBI Taxonomy" id="76759"/>
    <lineage>
        <taxon>Bacteria</taxon>
        <taxon>Pseudomonadati</taxon>
        <taxon>Pseudomonadota</taxon>
        <taxon>Gammaproteobacteria</taxon>
        <taxon>Pseudomonadales</taxon>
        <taxon>Pseudomonadaceae</taxon>
        <taxon>Pseudomonas</taxon>
    </lineage>
</organism>
<dbReference type="Proteomes" id="UP000440965">
    <property type="component" value="Unassembled WGS sequence"/>
</dbReference>
<dbReference type="SMART" id="SM00530">
    <property type="entry name" value="HTH_XRE"/>
    <property type="match status" value="1"/>
</dbReference>
<proteinExistence type="predicted"/>
<dbReference type="EMBL" id="WEIK01000006">
    <property type="protein sequence ID" value="MVF49442.1"/>
    <property type="molecule type" value="Genomic_DNA"/>
</dbReference>
<evidence type="ECO:0000259" key="1">
    <source>
        <dbReference type="PROSITE" id="PS50943"/>
    </source>
</evidence>
<evidence type="ECO:0000313" key="2">
    <source>
        <dbReference type="EMBL" id="MVF49442.1"/>
    </source>
</evidence>
<dbReference type="Gene3D" id="1.10.260.40">
    <property type="entry name" value="lambda repressor-like DNA-binding domains"/>
    <property type="match status" value="1"/>
</dbReference>
<dbReference type="AlphaFoldDB" id="A0A7X3F1L9"/>
<dbReference type="SUPFAM" id="SSF47413">
    <property type="entry name" value="lambda repressor-like DNA-binding domains"/>
    <property type="match status" value="1"/>
</dbReference>